<dbReference type="GO" id="GO:0046513">
    <property type="term" value="P:ceramide biosynthetic process"/>
    <property type="evidence" value="ECO:0007669"/>
    <property type="project" value="TreeGrafter"/>
</dbReference>
<evidence type="ECO:0000259" key="15">
    <source>
        <dbReference type="Pfam" id="PF00155"/>
    </source>
</evidence>
<dbReference type="Gene3D" id="3.40.640.10">
    <property type="entry name" value="Type I PLP-dependent aspartate aminotransferase-like (Major domain)"/>
    <property type="match status" value="1"/>
</dbReference>
<dbReference type="Pfam" id="PF00155">
    <property type="entry name" value="Aminotran_1_2"/>
    <property type="match status" value="1"/>
</dbReference>
<evidence type="ECO:0000256" key="7">
    <source>
        <dbReference type="ARBA" id="ARBA00022898"/>
    </source>
</evidence>
<accession>A0A915B0A7</accession>
<dbReference type="PANTHER" id="PTHR13693:SF2">
    <property type="entry name" value="SERINE PALMITOYLTRANSFERASE 1"/>
    <property type="match status" value="1"/>
</dbReference>
<dbReference type="InterPro" id="IPR015424">
    <property type="entry name" value="PyrdxlP-dep_Trfase"/>
</dbReference>
<dbReference type="InterPro" id="IPR015421">
    <property type="entry name" value="PyrdxlP-dep_Trfase_major"/>
</dbReference>
<evidence type="ECO:0000256" key="13">
    <source>
        <dbReference type="ARBA" id="ARBA00042649"/>
    </source>
</evidence>
<dbReference type="GO" id="GO:0005783">
    <property type="term" value="C:endoplasmic reticulum"/>
    <property type="evidence" value="ECO:0007669"/>
    <property type="project" value="TreeGrafter"/>
</dbReference>
<evidence type="ECO:0000256" key="1">
    <source>
        <dbReference type="ARBA" id="ARBA00001933"/>
    </source>
</evidence>
<dbReference type="AlphaFoldDB" id="A0A915B0A7"/>
<evidence type="ECO:0000256" key="9">
    <source>
        <dbReference type="ARBA" id="ARBA00023098"/>
    </source>
</evidence>
<evidence type="ECO:0000256" key="14">
    <source>
        <dbReference type="SAM" id="Phobius"/>
    </source>
</evidence>
<keyword evidence="10" id="KW-0012">Acyltransferase</keyword>
<keyword evidence="16" id="KW-1185">Reference proteome</keyword>
<dbReference type="PANTHER" id="PTHR13693">
    <property type="entry name" value="CLASS II AMINOTRANSFERASE/8-AMINO-7-OXONONANOATE SYNTHASE"/>
    <property type="match status" value="1"/>
</dbReference>
<reference evidence="17" key="1">
    <citation type="submission" date="2022-11" db="UniProtKB">
        <authorList>
            <consortium name="WormBaseParasite"/>
        </authorList>
    </citation>
    <scope>IDENTIFICATION</scope>
</reference>
<keyword evidence="8" id="KW-0746">Sphingolipid metabolism</keyword>
<comment type="pathway">
    <text evidence="3">Sphingolipid metabolism.</text>
</comment>
<comment type="similarity">
    <text evidence="4">Belongs to the class-II pyridoxal-phosphate-dependent aminotransferase family.</text>
</comment>
<feature type="transmembrane region" description="Helical" evidence="14">
    <location>
        <begin position="56"/>
        <end position="75"/>
    </location>
</feature>
<keyword evidence="7" id="KW-0663">Pyridoxal phosphate</keyword>
<sequence length="506" mass="56779">MGRDSSSHREVTKLVEVLTAEGLIIAISSLITMDSIEQPAGDAAVVERLHDSGPMAYVYLIVEAVMIGAIAYVIFIKMRHKEKRLTNEEKEALISDWEPEPLVPETPPDHPALNPKCVDGKMTKYVKIDGKECLNMASSNFLGFVGDRRIETVAKQTILKYGIGSCGPRGFYGTVDVHLDLEKQLAEFLGCEEAVLYSYAFAAVASAIPAYAKLGDVVFVDKGVNFAIQKGLQASRSRIEWFDHNDMNHLEKLLMEQAERDEKDPRRAAKTRRFMVVEGLYYNTGDLCPLPKLLELKRKYKVRIFIDESMSFGVIGNTGRGVKEYYGVDVIDIDMIMGSLENALASTGGFCAGRSFVVTHQRLSGLGYCFSASLPPFLATAASEGLRIMDVEPERFQRLRDNCKMLHAGLVKALKGTKFAVSGFELSPVQHIFYRDDDRKVVETKLDRLVENMFEKSIVLTRARYLEKEEMFPIRPTIRVMAQSELTEDEVVRFLEAIEQTSHSIE</sequence>
<evidence type="ECO:0000313" key="16">
    <source>
        <dbReference type="Proteomes" id="UP000887569"/>
    </source>
</evidence>
<name>A0A915B0A7_PARUN</name>
<organism evidence="16 17">
    <name type="scientific">Parascaris univalens</name>
    <name type="common">Nematode worm</name>
    <dbReference type="NCBI Taxonomy" id="6257"/>
    <lineage>
        <taxon>Eukaryota</taxon>
        <taxon>Metazoa</taxon>
        <taxon>Ecdysozoa</taxon>
        <taxon>Nematoda</taxon>
        <taxon>Chromadorea</taxon>
        <taxon>Rhabditida</taxon>
        <taxon>Spirurina</taxon>
        <taxon>Ascaridomorpha</taxon>
        <taxon>Ascaridoidea</taxon>
        <taxon>Ascarididae</taxon>
        <taxon>Parascaris</taxon>
    </lineage>
</organism>
<dbReference type="WBParaSite" id="PgR021_g104_t05">
    <property type="protein sequence ID" value="PgR021_g104_t05"/>
    <property type="gene ID" value="PgR021_g104"/>
</dbReference>
<keyword evidence="14" id="KW-1133">Transmembrane helix</keyword>
<evidence type="ECO:0000256" key="10">
    <source>
        <dbReference type="ARBA" id="ARBA00023315"/>
    </source>
</evidence>
<proteinExistence type="inferred from homology"/>
<dbReference type="GO" id="GO:0016020">
    <property type="term" value="C:membrane"/>
    <property type="evidence" value="ECO:0007669"/>
    <property type="project" value="GOC"/>
</dbReference>
<evidence type="ECO:0000256" key="3">
    <source>
        <dbReference type="ARBA" id="ARBA00004991"/>
    </source>
</evidence>
<comment type="cofactor">
    <cofactor evidence="1">
        <name>pyridoxal 5'-phosphate</name>
        <dbReference type="ChEBI" id="CHEBI:597326"/>
    </cofactor>
</comment>
<keyword evidence="14" id="KW-0472">Membrane</keyword>
<dbReference type="GO" id="GO:0030170">
    <property type="term" value="F:pyridoxal phosphate binding"/>
    <property type="evidence" value="ECO:0007669"/>
    <property type="project" value="InterPro"/>
</dbReference>
<evidence type="ECO:0000256" key="6">
    <source>
        <dbReference type="ARBA" id="ARBA00022679"/>
    </source>
</evidence>
<evidence type="ECO:0000256" key="2">
    <source>
        <dbReference type="ARBA" id="ARBA00004760"/>
    </source>
</evidence>
<dbReference type="Proteomes" id="UP000887569">
    <property type="component" value="Unplaced"/>
</dbReference>
<evidence type="ECO:0000256" key="8">
    <source>
        <dbReference type="ARBA" id="ARBA00022919"/>
    </source>
</evidence>
<keyword evidence="6" id="KW-0808">Transferase</keyword>
<keyword evidence="9" id="KW-0443">Lipid metabolism</keyword>
<dbReference type="SUPFAM" id="SSF53383">
    <property type="entry name" value="PLP-dependent transferases"/>
    <property type="match status" value="1"/>
</dbReference>
<keyword evidence="14" id="KW-0812">Transmembrane</keyword>
<dbReference type="Gene3D" id="3.90.1150.10">
    <property type="entry name" value="Aspartate Aminotransferase, domain 1"/>
    <property type="match status" value="1"/>
</dbReference>
<evidence type="ECO:0000256" key="12">
    <source>
        <dbReference type="ARBA" id="ARBA00041765"/>
    </source>
</evidence>
<dbReference type="FunFam" id="3.40.640.10:FF:000049">
    <property type="entry name" value="serine palmitoyltransferase 1 isoform X1"/>
    <property type="match status" value="1"/>
</dbReference>
<dbReference type="GO" id="GO:0004758">
    <property type="term" value="F:serine C-palmitoyltransferase activity"/>
    <property type="evidence" value="ECO:0007669"/>
    <property type="project" value="UniProtKB-EC"/>
</dbReference>
<dbReference type="InterPro" id="IPR004839">
    <property type="entry name" value="Aminotransferase_I/II_large"/>
</dbReference>
<dbReference type="GO" id="GO:0046512">
    <property type="term" value="P:sphingosine biosynthetic process"/>
    <property type="evidence" value="ECO:0007669"/>
    <property type="project" value="TreeGrafter"/>
</dbReference>
<evidence type="ECO:0000256" key="4">
    <source>
        <dbReference type="ARBA" id="ARBA00008392"/>
    </source>
</evidence>
<evidence type="ECO:0000256" key="5">
    <source>
        <dbReference type="ARBA" id="ARBA00013220"/>
    </source>
</evidence>
<evidence type="ECO:0000256" key="11">
    <source>
        <dbReference type="ARBA" id="ARBA00041066"/>
    </source>
</evidence>
<evidence type="ECO:0000313" key="17">
    <source>
        <dbReference type="WBParaSite" id="PgR021_g104_t05"/>
    </source>
</evidence>
<protein>
    <recommendedName>
        <fullName evidence="11">Serine palmitoyltransferase 1</fullName>
        <ecNumber evidence="5">2.3.1.50</ecNumber>
    </recommendedName>
    <alternativeName>
        <fullName evidence="12">Long chain base biosynthesis protein 1</fullName>
    </alternativeName>
    <alternativeName>
        <fullName evidence="13">Serine-palmitoyl-CoA transferase 1</fullName>
    </alternativeName>
</protein>
<feature type="domain" description="Aminotransferase class I/classII large" evidence="15">
    <location>
        <begin position="132"/>
        <end position="498"/>
    </location>
</feature>
<dbReference type="InterPro" id="IPR050087">
    <property type="entry name" value="AON_synthase_class-II"/>
</dbReference>
<dbReference type="EC" id="2.3.1.50" evidence="5"/>
<dbReference type="InterPro" id="IPR015422">
    <property type="entry name" value="PyrdxlP-dep_Trfase_small"/>
</dbReference>
<comment type="pathway">
    <text evidence="2">Lipid metabolism; sphingolipid metabolism.</text>
</comment>